<name>A0A8H3IA62_9LECA</name>
<reference evidence="1" key="1">
    <citation type="submission" date="2021-03" db="EMBL/GenBank/DDBJ databases">
        <authorList>
            <person name="Tagirdzhanova G."/>
        </authorList>
    </citation>
    <scope>NUCLEOTIDE SEQUENCE</scope>
</reference>
<dbReference type="PANTHER" id="PTHR35897">
    <property type="entry name" value="METHYLTRANSFERASE AUSD"/>
    <property type="match status" value="1"/>
</dbReference>
<dbReference type="EMBL" id="CAJPDS010000012">
    <property type="protein sequence ID" value="CAF9913165.1"/>
    <property type="molecule type" value="Genomic_DNA"/>
</dbReference>
<dbReference type="PANTHER" id="PTHR35897:SF2">
    <property type="entry name" value="METHYLTRANSFERASE DOMAIN-CONTAINING PROTEIN"/>
    <property type="match status" value="1"/>
</dbReference>
<dbReference type="AlphaFoldDB" id="A0A8H3IA62"/>
<evidence type="ECO:0000313" key="1">
    <source>
        <dbReference type="EMBL" id="CAF9913165.1"/>
    </source>
</evidence>
<dbReference type="Proteomes" id="UP000664521">
    <property type="component" value="Unassembled WGS sequence"/>
</dbReference>
<sequence length="116" mass="13006">MKVLQPFGWKGQIQAAKQIARLSKVGALVLGSQIGAAVPEEIVPAWRGANSMSKSMYRQNEESFKQLWEQVAQEADTSWAVESSLKGLETLGLTHEDVQWMREGAMLLEFKLCRKL</sequence>
<keyword evidence="2" id="KW-1185">Reference proteome</keyword>
<proteinExistence type="predicted"/>
<dbReference type="OrthoDB" id="2094832at2759"/>
<evidence type="ECO:0000313" key="2">
    <source>
        <dbReference type="Proteomes" id="UP000664521"/>
    </source>
</evidence>
<gene>
    <name evidence="1" type="ORF">HETSPECPRED_001347</name>
</gene>
<protein>
    <submittedName>
        <fullName evidence="1">Uncharacterized protein</fullName>
    </submittedName>
</protein>
<dbReference type="InterPro" id="IPR051654">
    <property type="entry name" value="Meroterpenoid_MTases"/>
</dbReference>
<comment type="caution">
    <text evidence="1">The sequence shown here is derived from an EMBL/GenBank/DDBJ whole genome shotgun (WGS) entry which is preliminary data.</text>
</comment>
<accession>A0A8H3IA62</accession>
<organism evidence="1 2">
    <name type="scientific">Heterodermia speciosa</name>
    <dbReference type="NCBI Taxonomy" id="116794"/>
    <lineage>
        <taxon>Eukaryota</taxon>
        <taxon>Fungi</taxon>
        <taxon>Dikarya</taxon>
        <taxon>Ascomycota</taxon>
        <taxon>Pezizomycotina</taxon>
        <taxon>Lecanoromycetes</taxon>
        <taxon>OSLEUM clade</taxon>
        <taxon>Lecanoromycetidae</taxon>
        <taxon>Caliciales</taxon>
        <taxon>Physciaceae</taxon>
        <taxon>Heterodermia</taxon>
    </lineage>
</organism>